<feature type="transmembrane region" description="Helical" evidence="2">
    <location>
        <begin position="310"/>
        <end position="332"/>
    </location>
</feature>
<dbReference type="RefSeq" id="WP_369059702.1">
    <property type="nucleotide sequence ID" value="NZ_CP158375.1"/>
</dbReference>
<sequence length="745" mass="80683">MSLHDRRCSVRSRRAAARHVRGRGLHQRRADLLRPADDGQAAAAPAGGTQAVWNVSLAFFQAALLVGYGYAHLLQKLSFRRQLGMHLIALLIAAIVLPLRITTLMGDPRTDMPALWLLGALALSVGLPFAVLSATAPLIQAWRARAVNDGSEPYALYAASNLGSLIALLAYPVLIEPVLTVGVQRYAWTGGYALFFLLIALLALSLRNVPDLALTDKHEAAPPVTWRQRLIWLGLSALPSSLLLGTTAYLTADVASAPFLWVGPLALYLVSFIIAFQTKPLISQRWALFLQAVLLPAAVLLTPFPTHGAIVQGAIHLSAFFMTALVSHQALVARRPAAGDLTEFYLWLSVGGVLGGAFNAFLAPVIFSRVMEYPLVLLLAAAVRPWRQPKLSNFEWGVFVTGVFAAFVAVVMAEPRGVKAEAATALVFVVAACSIMSRHALVYAILLVMLLVGAQSAGQRAEVEKTWRSFFGVARVSSINVKGLGGEVRMLTHGTTLHGAQAQNPAFRCQPLLYYARNTPIAQVFGTKGAQPRPLNVGVLGLGTGAIAAYSQADDKMTFFEIDPLMIRLSDDPLGFTYVRECAKGAVDFKLGDGRLLVAKEPDSSFDILLMDAFSSDAVPAHLLTVEAIRLYLSKLKPDGVMILHLSNRNLELDAPAQAAVAAAGGSALRQYYTPDPNSPPLAETAEDVLIVGRSPEALKPFRDDPRWTWPQAEKVRPWTDDYTDLFGAMVRRLRERSRLLGQGD</sequence>
<evidence type="ECO:0000313" key="3">
    <source>
        <dbReference type="EMBL" id="XDO96854.1"/>
    </source>
</evidence>
<dbReference type="Gene3D" id="3.40.50.150">
    <property type="entry name" value="Vaccinia Virus protein VP39"/>
    <property type="match status" value="1"/>
</dbReference>
<keyword evidence="1" id="KW-0620">Polyamine biosynthesis</keyword>
<feature type="transmembrane region" description="Helical" evidence="2">
    <location>
        <begin position="425"/>
        <end position="452"/>
    </location>
</feature>
<keyword evidence="2" id="KW-1133">Transmembrane helix</keyword>
<feature type="transmembrane region" description="Helical" evidence="2">
    <location>
        <begin position="114"/>
        <end position="142"/>
    </location>
</feature>
<dbReference type="PANTHER" id="PTHR43317">
    <property type="entry name" value="THERMOSPERMINE SYNTHASE ACAULIS5"/>
    <property type="match status" value="1"/>
</dbReference>
<feature type="transmembrane region" description="Helical" evidence="2">
    <location>
        <begin position="288"/>
        <end position="304"/>
    </location>
</feature>
<dbReference type="PANTHER" id="PTHR43317:SF1">
    <property type="entry name" value="THERMOSPERMINE SYNTHASE ACAULIS5"/>
    <property type="match status" value="1"/>
</dbReference>
<feature type="transmembrane region" description="Helical" evidence="2">
    <location>
        <begin position="51"/>
        <end position="71"/>
    </location>
</feature>
<dbReference type="GO" id="GO:0006596">
    <property type="term" value="P:polyamine biosynthetic process"/>
    <property type="evidence" value="ECO:0007669"/>
    <property type="project" value="UniProtKB-KW"/>
</dbReference>
<feature type="transmembrane region" description="Helical" evidence="2">
    <location>
        <begin position="258"/>
        <end position="276"/>
    </location>
</feature>
<accession>A0AB39KT06</accession>
<proteinExistence type="predicted"/>
<dbReference type="SUPFAM" id="SSF53335">
    <property type="entry name" value="S-adenosyl-L-methionine-dependent methyltransferases"/>
    <property type="match status" value="1"/>
</dbReference>
<feature type="transmembrane region" description="Helical" evidence="2">
    <location>
        <begin position="154"/>
        <end position="174"/>
    </location>
</feature>
<keyword evidence="2" id="KW-0472">Membrane</keyword>
<name>A0AB39KT06_9CAUL</name>
<feature type="transmembrane region" description="Helical" evidence="2">
    <location>
        <begin position="344"/>
        <end position="367"/>
    </location>
</feature>
<evidence type="ECO:0000256" key="2">
    <source>
        <dbReference type="SAM" id="Phobius"/>
    </source>
</evidence>
<dbReference type="AlphaFoldDB" id="A0AB39KT06"/>
<dbReference type="InterPro" id="IPR029063">
    <property type="entry name" value="SAM-dependent_MTases_sf"/>
</dbReference>
<feature type="transmembrane region" description="Helical" evidence="2">
    <location>
        <begin position="83"/>
        <end position="102"/>
    </location>
</feature>
<organism evidence="3">
    <name type="scientific">Caulobacter sp. 73W</name>
    <dbReference type="NCBI Taxonomy" id="3161137"/>
    <lineage>
        <taxon>Bacteria</taxon>
        <taxon>Pseudomonadati</taxon>
        <taxon>Pseudomonadota</taxon>
        <taxon>Alphaproteobacteria</taxon>
        <taxon>Caulobacterales</taxon>
        <taxon>Caulobacteraceae</taxon>
        <taxon>Caulobacter</taxon>
    </lineage>
</organism>
<gene>
    <name evidence="3" type="ORF">ABOZ73_00005</name>
</gene>
<evidence type="ECO:0000256" key="1">
    <source>
        <dbReference type="ARBA" id="ARBA00023115"/>
    </source>
</evidence>
<protein>
    <submittedName>
        <fullName evidence="3">Fused MFS/spermidine synthase</fullName>
    </submittedName>
</protein>
<dbReference type="NCBIfam" id="NF037959">
    <property type="entry name" value="MFS_SpdSyn"/>
    <property type="match status" value="1"/>
</dbReference>
<reference evidence="3" key="1">
    <citation type="submission" date="2024-06" db="EMBL/GenBank/DDBJ databases">
        <title>Caulobacter inopinatus, sp. nov.</title>
        <authorList>
            <person name="Donachie S.P."/>
        </authorList>
    </citation>
    <scope>NUCLEOTIDE SEQUENCE</scope>
    <source>
        <strain evidence="3">73W</strain>
    </source>
</reference>
<feature type="transmembrane region" description="Helical" evidence="2">
    <location>
        <begin position="186"/>
        <end position="209"/>
    </location>
</feature>
<feature type="transmembrane region" description="Helical" evidence="2">
    <location>
        <begin position="394"/>
        <end position="413"/>
    </location>
</feature>
<dbReference type="EMBL" id="CP158375">
    <property type="protein sequence ID" value="XDO96854.1"/>
    <property type="molecule type" value="Genomic_DNA"/>
</dbReference>
<keyword evidence="2" id="KW-0812">Transmembrane</keyword>
<feature type="transmembrane region" description="Helical" evidence="2">
    <location>
        <begin position="230"/>
        <end position="252"/>
    </location>
</feature>